<proteinExistence type="predicted"/>
<dbReference type="EMBL" id="CP001287">
    <property type="protein sequence ID" value="ACK64818.1"/>
    <property type="molecule type" value="Genomic_DNA"/>
</dbReference>
<organism evidence="1 2">
    <name type="scientific">Rippkaea orientalis (strain PCC 8801 / RF-1)</name>
    <name type="common">Cyanothece sp. (strain PCC 8801)</name>
    <dbReference type="NCBI Taxonomy" id="41431"/>
    <lineage>
        <taxon>Bacteria</taxon>
        <taxon>Bacillati</taxon>
        <taxon>Cyanobacteriota</taxon>
        <taxon>Cyanophyceae</taxon>
        <taxon>Oscillatoriophycideae</taxon>
        <taxon>Chroococcales</taxon>
        <taxon>Aphanothecaceae</taxon>
        <taxon>Rippkaea</taxon>
        <taxon>Rippkaea orientalis</taxon>
    </lineage>
</organism>
<accession>B7JXR1</accession>
<dbReference type="HOGENOM" id="CLU_2664971_0_0_3"/>
<dbReference type="AlphaFoldDB" id="B7JXR1"/>
<gene>
    <name evidence="1" type="ordered locus">PCC8801_0734</name>
</gene>
<evidence type="ECO:0000313" key="2">
    <source>
        <dbReference type="Proteomes" id="UP000008204"/>
    </source>
</evidence>
<protein>
    <submittedName>
        <fullName evidence="1">Uncharacterized protein</fullName>
    </submittedName>
</protein>
<dbReference type="RefSeq" id="WP_012594094.1">
    <property type="nucleotide sequence ID" value="NC_011726.1"/>
</dbReference>
<reference evidence="2" key="1">
    <citation type="journal article" date="2011" name="MBio">
        <title>Novel metabolic attributes of the genus Cyanothece, comprising a group of unicellular nitrogen-fixing Cyanobacteria.</title>
        <authorList>
            <person name="Bandyopadhyay A."/>
            <person name="Elvitigala T."/>
            <person name="Welsh E."/>
            <person name="Stockel J."/>
            <person name="Liberton M."/>
            <person name="Min H."/>
            <person name="Sherman L.A."/>
            <person name="Pakrasi H.B."/>
        </authorList>
    </citation>
    <scope>NUCLEOTIDE SEQUENCE [LARGE SCALE GENOMIC DNA]</scope>
    <source>
        <strain evidence="2">PCC 8801</strain>
    </source>
</reference>
<dbReference type="KEGG" id="cyp:PCC8801_0734"/>
<sequence>MRVKSSLTHAKTQLVHKQYLSQFFHSQILAESLNLSPKRVKEISINLLREQLSDSVSQNTSFPPSDYLIRCLSNI</sequence>
<name>B7JXR1_RIPO1</name>
<dbReference type="Proteomes" id="UP000008204">
    <property type="component" value="Chromosome"/>
</dbReference>
<keyword evidence="2" id="KW-1185">Reference proteome</keyword>
<evidence type="ECO:0000313" key="1">
    <source>
        <dbReference type="EMBL" id="ACK64818.1"/>
    </source>
</evidence>